<keyword evidence="2" id="KW-1185">Reference proteome</keyword>
<gene>
    <name evidence="1" type="ORF">ACFQGP_09560</name>
</gene>
<reference evidence="2" key="1">
    <citation type="journal article" date="2019" name="Int. J. Syst. Evol. Microbiol.">
        <title>The Global Catalogue of Microorganisms (GCM) 10K type strain sequencing project: providing services to taxonomists for standard genome sequencing and annotation.</title>
        <authorList>
            <consortium name="The Broad Institute Genomics Platform"/>
            <consortium name="The Broad Institute Genome Sequencing Center for Infectious Disease"/>
            <person name="Wu L."/>
            <person name="Ma J."/>
        </authorList>
    </citation>
    <scope>NUCLEOTIDE SEQUENCE [LARGE SCALE GENOMIC DNA]</scope>
    <source>
        <strain evidence="2">CCM 8904</strain>
    </source>
</reference>
<comment type="caution">
    <text evidence="1">The sequence shown here is derived from an EMBL/GenBank/DDBJ whole genome shotgun (WGS) entry which is preliminary data.</text>
</comment>
<name>A0ABW1RE25_9LACO</name>
<evidence type="ECO:0000313" key="2">
    <source>
        <dbReference type="Proteomes" id="UP001596289"/>
    </source>
</evidence>
<dbReference type="EMBL" id="JBHSSL010000054">
    <property type="protein sequence ID" value="MFC6170821.1"/>
    <property type="molecule type" value="Genomic_DNA"/>
</dbReference>
<organism evidence="1 2">
    <name type="scientific">Loigolactobacillus jiayinensis</name>
    <dbReference type="NCBI Taxonomy" id="2486016"/>
    <lineage>
        <taxon>Bacteria</taxon>
        <taxon>Bacillati</taxon>
        <taxon>Bacillota</taxon>
        <taxon>Bacilli</taxon>
        <taxon>Lactobacillales</taxon>
        <taxon>Lactobacillaceae</taxon>
        <taxon>Loigolactobacillus</taxon>
    </lineage>
</organism>
<protein>
    <recommendedName>
        <fullName evidence="3">DUF1659 domain-containing protein</fullName>
    </recommendedName>
</protein>
<sequence length="69" mass="7726">MWLKTNLEIKTVGDNIDGEATHKFINVKEDTTKEQIDKFGNTIGTLADEGYSAAVTVTYDRQNYTVPTN</sequence>
<dbReference type="RefSeq" id="WP_386699606.1">
    <property type="nucleotide sequence ID" value="NZ_JBHSSL010000054.1"/>
</dbReference>
<accession>A0ABW1RE25</accession>
<evidence type="ECO:0000313" key="1">
    <source>
        <dbReference type="EMBL" id="MFC6170821.1"/>
    </source>
</evidence>
<proteinExistence type="predicted"/>
<evidence type="ECO:0008006" key="3">
    <source>
        <dbReference type="Google" id="ProtNLM"/>
    </source>
</evidence>
<dbReference type="Proteomes" id="UP001596289">
    <property type="component" value="Unassembled WGS sequence"/>
</dbReference>